<evidence type="ECO:0000313" key="4">
    <source>
        <dbReference type="Proteomes" id="UP001165122"/>
    </source>
</evidence>
<feature type="transmembrane region" description="Helical" evidence="2">
    <location>
        <begin position="391"/>
        <end position="410"/>
    </location>
</feature>
<dbReference type="PANTHER" id="PTHR33833:SF3">
    <property type="entry name" value="YCF49-LIKE PROTEIN"/>
    <property type="match status" value="1"/>
</dbReference>
<feature type="transmembrane region" description="Helical" evidence="2">
    <location>
        <begin position="93"/>
        <end position="114"/>
    </location>
</feature>
<accession>A0A9W7A369</accession>
<dbReference type="AlphaFoldDB" id="A0A9W7A369"/>
<feature type="transmembrane region" description="Helical" evidence="2">
    <location>
        <begin position="167"/>
        <end position="187"/>
    </location>
</feature>
<keyword evidence="2" id="KW-0472">Membrane</keyword>
<feature type="transmembrane region" description="Helical" evidence="2">
    <location>
        <begin position="62"/>
        <end position="81"/>
    </location>
</feature>
<dbReference type="PANTHER" id="PTHR33833">
    <property type="entry name" value="NUCLEOLAR-LIKE PROTEIN-RELATED"/>
    <property type="match status" value="1"/>
</dbReference>
<gene>
    <name evidence="3" type="ORF">TrLO_g5260</name>
</gene>
<protein>
    <submittedName>
        <fullName evidence="3">Uncharacterized protein</fullName>
    </submittedName>
</protein>
<keyword evidence="2" id="KW-1133">Transmembrane helix</keyword>
<proteinExistence type="predicted"/>
<feature type="transmembrane region" description="Helical" evidence="2">
    <location>
        <begin position="126"/>
        <end position="146"/>
    </location>
</feature>
<evidence type="ECO:0000256" key="2">
    <source>
        <dbReference type="SAM" id="Phobius"/>
    </source>
</evidence>
<dbReference type="OrthoDB" id="196633at2759"/>
<organism evidence="3 4">
    <name type="scientific">Triparma laevis f. longispina</name>
    <dbReference type="NCBI Taxonomy" id="1714387"/>
    <lineage>
        <taxon>Eukaryota</taxon>
        <taxon>Sar</taxon>
        <taxon>Stramenopiles</taxon>
        <taxon>Ochrophyta</taxon>
        <taxon>Bolidophyceae</taxon>
        <taxon>Parmales</taxon>
        <taxon>Triparmaceae</taxon>
        <taxon>Triparma</taxon>
    </lineage>
</organism>
<dbReference type="InterPro" id="IPR019634">
    <property type="entry name" value="Uncharacterised_Ycf49"/>
</dbReference>
<dbReference type="Pfam" id="PF10693">
    <property type="entry name" value="DUF2499"/>
    <property type="match status" value="1"/>
</dbReference>
<keyword evidence="4" id="KW-1185">Reference proteome</keyword>
<dbReference type="Proteomes" id="UP001165122">
    <property type="component" value="Unassembled WGS sequence"/>
</dbReference>
<dbReference type="EMBL" id="BRXW01000548">
    <property type="protein sequence ID" value="GMH65009.1"/>
    <property type="molecule type" value="Genomic_DNA"/>
</dbReference>
<name>A0A9W7A369_9STRA</name>
<evidence type="ECO:0000256" key="1">
    <source>
        <dbReference type="SAM" id="MobiDB-lite"/>
    </source>
</evidence>
<sequence length="539" mass="57768">MIKPHSFLSRVSSSVTSPTSTSLNLLPLDLQHAVLSDPTSVTDSLSYFTSNLISFSDQGQNLAGIFFQSSLLPYLLFLYFLQYSPNSTPSLGNFGFQYLLLFVLSTIPSGIISKSVYGETLANVDWLHGGAEGLLTMTSLLVVMGFRNQSLEGGMKGVKGNEGVIKGFALSLAVLFGGFLALGPSYFDAHSAFFFGVGDLPSSILPSSIPHSEPANALSIPTWAIHFSSVFEWLFAMKVIWDYSEVTGNEKWKGMTWGMLPLHASGVCACTYHFFYNDPSLQFLVSTQAGLTLLGNITCMIAAWRIAVSNGWNLGELNPVPKARGEGLPEGMAEGVASIDTYAAATMALTPYEAKESNVELVAKLGLATVVTAYAVKYGELFFDLPFTANGYVGTGIILAIPALVAALYYGKSSDLQENLGFKFGEEDGPKLEFADVKKYGVAGTVAYVITELAFWIFAFPVAAYALYNTTGHWPDFADNADRAKVLGFIFAGANVARLAVPLRLGAALALAPWVDENLLNRDGGGGGETLDGVANEDE</sequence>
<dbReference type="Pfam" id="PF12159">
    <property type="entry name" value="DUF3593"/>
    <property type="match status" value="1"/>
</dbReference>
<feature type="transmembrane region" description="Helical" evidence="2">
    <location>
        <begin position="446"/>
        <end position="468"/>
    </location>
</feature>
<comment type="caution">
    <text evidence="3">The sequence shown here is derived from an EMBL/GenBank/DDBJ whole genome shotgun (WGS) entry which is preliminary data.</text>
</comment>
<feature type="transmembrane region" description="Helical" evidence="2">
    <location>
        <begin position="255"/>
        <end position="275"/>
    </location>
</feature>
<dbReference type="InterPro" id="IPR021995">
    <property type="entry name" value="DUF3593"/>
</dbReference>
<feature type="region of interest" description="Disordered" evidence="1">
    <location>
        <begin position="1"/>
        <end position="21"/>
    </location>
</feature>
<keyword evidence="2" id="KW-0812">Transmembrane</keyword>
<evidence type="ECO:0000313" key="3">
    <source>
        <dbReference type="EMBL" id="GMH65009.1"/>
    </source>
</evidence>
<feature type="transmembrane region" description="Helical" evidence="2">
    <location>
        <begin position="281"/>
        <end position="304"/>
    </location>
</feature>
<reference evidence="4" key="1">
    <citation type="journal article" date="2023" name="Commun. Biol.">
        <title>Genome analysis of Parmales, the sister group of diatoms, reveals the evolutionary specialization of diatoms from phago-mixotrophs to photoautotrophs.</title>
        <authorList>
            <person name="Ban H."/>
            <person name="Sato S."/>
            <person name="Yoshikawa S."/>
            <person name="Yamada K."/>
            <person name="Nakamura Y."/>
            <person name="Ichinomiya M."/>
            <person name="Sato N."/>
            <person name="Blanc-Mathieu R."/>
            <person name="Endo H."/>
            <person name="Kuwata A."/>
            <person name="Ogata H."/>
        </authorList>
    </citation>
    <scope>NUCLEOTIDE SEQUENCE [LARGE SCALE GENOMIC DNA]</scope>
    <source>
        <strain evidence="4">NIES 3700</strain>
    </source>
</reference>